<dbReference type="SMART" id="SM00895">
    <property type="entry name" value="FCD"/>
    <property type="match status" value="1"/>
</dbReference>
<evidence type="ECO:0000259" key="4">
    <source>
        <dbReference type="PROSITE" id="PS50949"/>
    </source>
</evidence>
<keyword evidence="1" id="KW-0805">Transcription regulation</keyword>
<dbReference type="AlphaFoldDB" id="A0A918CCJ3"/>
<evidence type="ECO:0000256" key="2">
    <source>
        <dbReference type="ARBA" id="ARBA00023125"/>
    </source>
</evidence>
<keyword evidence="6" id="KW-1185">Reference proteome</keyword>
<dbReference type="SUPFAM" id="SSF46785">
    <property type="entry name" value="Winged helix' DNA-binding domain"/>
    <property type="match status" value="1"/>
</dbReference>
<keyword evidence="3" id="KW-0804">Transcription</keyword>
<dbReference type="PROSITE" id="PS50949">
    <property type="entry name" value="HTH_GNTR"/>
    <property type="match status" value="1"/>
</dbReference>
<dbReference type="PANTHER" id="PTHR43537">
    <property type="entry name" value="TRANSCRIPTIONAL REGULATOR, GNTR FAMILY"/>
    <property type="match status" value="1"/>
</dbReference>
<dbReference type="InterPro" id="IPR008920">
    <property type="entry name" value="TF_FadR/GntR_C"/>
</dbReference>
<sequence>MDWTEIEQGRTLSVPDRLSIRLERLILDGTLQPGEKLPPELELTERLGVSRVSLRQALHELERRGLIDRKPGRGTVVLSPADARDASGAALAEVLGSTGGEIAHILELRSIIEPPIAALASQRATPRDLVQLEQLVDEMASPESKEHYAELDRAFHQAIAQYTHNPLLAMLNEQIANLIAPSRSTALQTQERRDTSTAAHRRILAAIASGEPEVAEHEAALHIGAVREQIEHAAAALAAGATGDGAD</sequence>
<dbReference type="RefSeq" id="WP_189084090.1">
    <property type="nucleotide sequence ID" value="NZ_BMRJ01000001.1"/>
</dbReference>
<dbReference type="Gene3D" id="1.10.10.10">
    <property type="entry name" value="Winged helix-like DNA-binding domain superfamily/Winged helix DNA-binding domain"/>
    <property type="match status" value="1"/>
</dbReference>
<dbReference type="InterPro" id="IPR011711">
    <property type="entry name" value="GntR_C"/>
</dbReference>
<evidence type="ECO:0000256" key="3">
    <source>
        <dbReference type="ARBA" id="ARBA00023163"/>
    </source>
</evidence>
<name>A0A918CCJ3_AGRME</name>
<dbReference type="GO" id="GO:0003677">
    <property type="term" value="F:DNA binding"/>
    <property type="evidence" value="ECO:0007669"/>
    <property type="project" value="UniProtKB-KW"/>
</dbReference>
<dbReference type="Pfam" id="PF00392">
    <property type="entry name" value="GntR"/>
    <property type="match status" value="1"/>
</dbReference>
<reference evidence="5" key="2">
    <citation type="submission" date="2020-09" db="EMBL/GenBank/DDBJ databases">
        <authorList>
            <person name="Sun Q."/>
            <person name="Ohkuma M."/>
        </authorList>
    </citation>
    <scope>NUCLEOTIDE SEQUENCE</scope>
    <source>
        <strain evidence="5">JCM 3346</strain>
    </source>
</reference>
<reference evidence="5" key="1">
    <citation type="journal article" date="2014" name="Int. J. Syst. Evol. Microbiol.">
        <title>Complete genome sequence of Corynebacterium casei LMG S-19264T (=DSM 44701T), isolated from a smear-ripened cheese.</title>
        <authorList>
            <consortium name="US DOE Joint Genome Institute (JGI-PGF)"/>
            <person name="Walter F."/>
            <person name="Albersmeier A."/>
            <person name="Kalinowski J."/>
            <person name="Ruckert C."/>
        </authorList>
    </citation>
    <scope>NUCLEOTIDE SEQUENCE</scope>
    <source>
        <strain evidence="5">JCM 3346</strain>
    </source>
</reference>
<proteinExistence type="predicted"/>
<protein>
    <submittedName>
        <fullName evidence="5">Transcriptional regulator</fullName>
    </submittedName>
</protein>
<dbReference type="Gene3D" id="1.20.120.530">
    <property type="entry name" value="GntR ligand-binding domain-like"/>
    <property type="match status" value="1"/>
</dbReference>
<keyword evidence="2" id="KW-0238">DNA-binding</keyword>
<dbReference type="CDD" id="cd07377">
    <property type="entry name" value="WHTH_GntR"/>
    <property type="match status" value="1"/>
</dbReference>
<dbReference type="Pfam" id="PF07729">
    <property type="entry name" value="FCD"/>
    <property type="match status" value="1"/>
</dbReference>
<organism evidence="5 6">
    <name type="scientific">Agromyces mediolanus</name>
    <name type="common">Corynebacterium mediolanum</name>
    <dbReference type="NCBI Taxonomy" id="41986"/>
    <lineage>
        <taxon>Bacteria</taxon>
        <taxon>Bacillati</taxon>
        <taxon>Actinomycetota</taxon>
        <taxon>Actinomycetes</taxon>
        <taxon>Micrococcales</taxon>
        <taxon>Microbacteriaceae</taxon>
        <taxon>Agromyces</taxon>
    </lineage>
</organism>
<evidence type="ECO:0000313" key="5">
    <source>
        <dbReference type="EMBL" id="GGR18271.1"/>
    </source>
</evidence>
<dbReference type="InterPro" id="IPR036388">
    <property type="entry name" value="WH-like_DNA-bd_sf"/>
</dbReference>
<dbReference type="EMBL" id="BMRJ01000001">
    <property type="protein sequence ID" value="GGR18271.1"/>
    <property type="molecule type" value="Genomic_DNA"/>
</dbReference>
<accession>A0A918CCJ3</accession>
<dbReference type="SUPFAM" id="SSF48008">
    <property type="entry name" value="GntR ligand-binding domain-like"/>
    <property type="match status" value="1"/>
</dbReference>
<dbReference type="GO" id="GO:0003700">
    <property type="term" value="F:DNA-binding transcription factor activity"/>
    <property type="evidence" value="ECO:0007669"/>
    <property type="project" value="InterPro"/>
</dbReference>
<feature type="domain" description="HTH gntR-type" evidence="4">
    <location>
        <begin position="12"/>
        <end position="80"/>
    </location>
</feature>
<dbReference type="Proteomes" id="UP000610303">
    <property type="component" value="Unassembled WGS sequence"/>
</dbReference>
<dbReference type="InterPro" id="IPR036390">
    <property type="entry name" value="WH_DNA-bd_sf"/>
</dbReference>
<evidence type="ECO:0000313" key="6">
    <source>
        <dbReference type="Proteomes" id="UP000610303"/>
    </source>
</evidence>
<dbReference type="PANTHER" id="PTHR43537:SF5">
    <property type="entry name" value="UXU OPERON TRANSCRIPTIONAL REGULATOR"/>
    <property type="match status" value="1"/>
</dbReference>
<gene>
    <name evidence="5" type="primary">glcC</name>
    <name evidence="5" type="ORF">GCM10010196_09180</name>
</gene>
<comment type="caution">
    <text evidence="5">The sequence shown here is derived from an EMBL/GenBank/DDBJ whole genome shotgun (WGS) entry which is preliminary data.</text>
</comment>
<dbReference type="SMART" id="SM00345">
    <property type="entry name" value="HTH_GNTR"/>
    <property type="match status" value="1"/>
</dbReference>
<dbReference type="PRINTS" id="PR00035">
    <property type="entry name" value="HTHGNTR"/>
</dbReference>
<dbReference type="InterPro" id="IPR000524">
    <property type="entry name" value="Tscrpt_reg_HTH_GntR"/>
</dbReference>
<evidence type="ECO:0000256" key="1">
    <source>
        <dbReference type="ARBA" id="ARBA00023015"/>
    </source>
</evidence>